<sequence length="215" mass="24063">MATALKIDFISDVSCPWCVIGLRALDQALEVLGDEVQAQIHFQPFELNPNMPAEGQDIKEHIAEKYGSTPDQIDAIHETIRERGAELGFTFGKGERRIYNTFDAHRLLHWAEQEGKQPALKQALFVAYFSELKDPSDHQTLADVAQKVGLDRLRAQAILDSDEYAAEVREAEQLWTSRGITSVPTMVFNDQYAVSGGQPVDVFVSAIRQMLSESK</sequence>
<dbReference type="EMBL" id="LJPX01000605">
    <property type="protein sequence ID" value="KPW64972.1"/>
    <property type="molecule type" value="Genomic_DNA"/>
</dbReference>
<protein>
    <submittedName>
        <fullName evidence="2">2-hydroxychromene-2-carboxylate isomerase family protein</fullName>
    </submittedName>
    <submittedName>
        <fullName evidence="3">2-hydroxychromene-2-carboxylate isomerase protein</fullName>
    </submittedName>
</protein>
<dbReference type="InterPro" id="IPR036249">
    <property type="entry name" value="Thioredoxin-like_sf"/>
</dbReference>
<name>A0A0P9KPW1_PSECA</name>
<evidence type="ECO:0000313" key="2">
    <source>
        <dbReference type="EMBL" id="KPW64972.1"/>
    </source>
</evidence>
<dbReference type="RefSeq" id="WP_055001665.1">
    <property type="nucleotide sequence ID" value="NZ_FNKU01000001.1"/>
</dbReference>
<dbReference type="AlphaFoldDB" id="A0A0P9KPW1"/>
<feature type="domain" description="DSBA-like thioredoxin" evidence="1">
    <location>
        <begin position="7"/>
        <end position="207"/>
    </location>
</feature>
<reference evidence="3 5" key="2">
    <citation type="submission" date="2018-08" db="EMBL/GenBank/DDBJ databases">
        <title>Recombination of ecologically and evolutionarily significant loci maintains genetic cohesion in the Pseudomonas syringae species complex.</title>
        <authorList>
            <person name="Dillon M."/>
            <person name="Thakur S."/>
            <person name="Almeida R.N.D."/>
            <person name="Weir B.S."/>
            <person name="Guttman D.S."/>
        </authorList>
    </citation>
    <scope>NUCLEOTIDE SEQUENCE [LARGE SCALE GENOMIC DNA]</scope>
    <source>
        <strain evidence="3 5">ICMP 2821</strain>
    </source>
</reference>
<dbReference type="PANTHER" id="PTHR13887:SF41">
    <property type="entry name" value="THIOREDOXIN SUPERFAMILY PROTEIN"/>
    <property type="match status" value="1"/>
</dbReference>
<dbReference type="InterPro" id="IPR001853">
    <property type="entry name" value="DSBA-like_thioredoxin_dom"/>
</dbReference>
<evidence type="ECO:0000313" key="5">
    <source>
        <dbReference type="Proteomes" id="UP000281372"/>
    </source>
</evidence>
<evidence type="ECO:0000313" key="4">
    <source>
        <dbReference type="Proteomes" id="UP000050564"/>
    </source>
</evidence>
<evidence type="ECO:0000259" key="1">
    <source>
        <dbReference type="Pfam" id="PF01323"/>
    </source>
</evidence>
<dbReference type="GO" id="GO:0016491">
    <property type="term" value="F:oxidoreductase activity"/>
    <property type="evidence" value="ECO:0007669"/>
    <property type="project" value="InterPro"/>
</dbReference>
<dbReference type="PATRIC" id="fig|86840.3.peg.5408"/>
<dbReference type="Proteomes" id="UP000281372">
    <property type="component" value="Unassembled WGS sequence"/>
</dbReference>
<dbReference type="PANTHER" id="PTHR13887">
    <property type="entry name" value="GLUTATHIONE S-TRANSFERASE KAPPA"/>
    <property type="match status" value="1"/>
</dbReference>
<dbReference type="Pfam" id="PF01323">
    <property type="entry name" value="DSBA"/>
    <property type="match status" value="1"/>
</dbReference>
<dbReference type="SUPFAM" id="SSF52833">
    <property type="entry name" value="Thioredoxin-like"/>
    <property type="match status" value="1"/>
</dbReference>
<dbReference type="Proteomes" id="UP000050564">
    <property type="component" value="Unassembled WGS sequence"/>
</dbReference>
<gene>
    <name evidence="2" type="ORF">ALO81_03681</name>
    <name evidence="3" type="ORF">ALQ64_03101</name>
</gene>
<proteinExistence type="predicted"/>
<keyword evidence="2" id="KW-0413">Isomerase</keyword>
<reference evidence="2 4" key="1">
    <citation type="submission" date="2015-09" db="EMBL/GenBank/DDBJ databases">
        <title>Genome announcement of multiple Pseudomonas syringae strains.</title>
        <authorList>
            <person name="Thakur S."/>
            <person name="Wang P.W."/>
            <person name="Gong Y."/>
            <person name="Weir B.S."/>
            <person name="Guttman D.S."/>
        </authorList>
    </citation>
    <scope>NUCLEOTIDE SEQUENCE [LARGE SCALE GENOMIC DNA]</scope>
    <source>
        <strain evidence="2 4">ICMP2823</strain>
    </source>
</reference>
<dbReference type="Gene3D" id="3.40.30.10">
    <property type="entry name" value="Glutaredoxin"/>
    <property type="match status" value="1"/>
</dbReference>
<comment type="caution">
    <text evidence="2">The sequence shown here is derived from an EMBL/GenBank/DDBJ whole genome shotgun (WGS) entry which is preliminary data.</text>
</comment>
<dbReference type="GO" id="GO:0016853">
    <property type="term" value="F:isomerase activity"/>
    <property type="evidence" value="ECO:0007669"/>
    <property type="project" value="UniProtKB-KW"/>
</dbReference>
<dbReference type="EMBL" id="RBOW01000757">
    <property type="protein sequence ID" value="RMN23061.1"/>
    <property type="molecule type" value="Genomic_DNA"/>
</dbReference>
<dbReference type="CDD" id="cd03024">
    <property type="entry name" value="DsbA_FrnE"/>
    <property type="match status" value="1"/>
</dbReference>
<evidence type="ECO:0000313" key="3">
    <source>
        <dbReference type="EMBL" id="RMN23061.1"/>
    </source>
</evidence>
<organism evidence="2 4">
    <name type="scientific">Pseudomonas cannabina</name>
    <dbReference type="NCBI Taxonomy" id="86840"/>
    <lineage>
        <taxon>Bacteria</taxon>
        <taxon>Pseudomonadati</taxon>
        <taxon>Pseudomonadota</taxon>
        <taxon>Gammaproteobacteria</taxon>
        <taxon>Pseudomonadales</taxon>
        <taxon>Pseudomonadaceae</taxon>
        <taxon>Pseudomonas</taxon>
    </lineage>
</organism>
<accession>A0A0P9KPW1</accession>